<evidence type="ECO:0000256" key="4">
    <source>
        <dbReference type="ARBA" id="ARBA00022833"/>
    </source>
</evidence>
<keyword evidence="10" id="KW-1185">Reference proteome</keyword>
<gene>
    <name evidence="9" type="ORF">PENTCL1PPCAC_17937</name>
</gene>
<feature type="compositionally biased region" description="Low complexity" evidence="7">
    <location>
        <begin position="306"/>
        <end position="319"/>
    </location>
</feature>
<dbReference type="EMBL" id="BTSX01000004">
    <property type="protein sequence ID" value="GMS95762.1"/>
    <property type="molecule type" value="Genomic_DNA"/>
</dbReference>
<dbReference type="InterPro" id="IPR011011">
    <property type="entry name" value="Znf_FYVE_PHD"/>
</dbReference>
<dbReference type="PROSITE" id="PS50082">
    <property type="entry name" value="WD_REPEATS_2"/>
    <property type="match status" value="1"/>
</dbReference>
<dbReference type="Proteomes" id="UP001432027">
    <property type="component" value="Unassembled WGS sequence"/>
</dbReference>
<feature type="repeat" description="WD" evidence="6">
    <location>
        <begin position="136"/>
        <end position="177"/>
    </location>
</feature>
<feature type="non-terminal residue" evidence="9">
    <location>
        <position position="1"/>
    </location>
</feature>
<dbReference type="InterPro" id="IPR051944">
    <property type="entry name" value="BEACH_domain_protein"/>
</dbReference>
<feature type="compositionally biased region" description="Basic and acidic residues" evidence="7">
    <location>
        <begin position="330"/>
        <end position="361"/>
    </location>
</feature>
<dbReference type="SUPFAM" id="SSF57903">
    <property type="entry name" value="FYVE/PHD zinc finger"/>
    <property type="match status" value="1"/>
</dbReference>
<dbReference type="Gene3D" id="3.30.40.10">
    <property type="entry name" value="Zinc/RING finger domain, C3HC4 (zinc finger)"/>
    <property type="match status" value="1"/>
</dbReference>
<dbReference type="SMART" id="SM00320">
    <property type="entry name" value="WD40"/>
    <property type="match status" value="4"/>
</dbReference>
<dbReference type="PANTHER" id="PTHR46108:SF4">
    <property type="entry name" value="BLUE CHEESE"/>
    <property type="match status" value="1"/>
</dbReference>
<accession>A0AAV5TNK1</accession>
<dbReference type="PROSITE" id="PS50178">
    <property type="entry name" value="ZF_FYVE"/>
    <property type="match status" value="1"/>
</dbReference>
<organism evidence="9 10">
    <name type="scientific">Pristionchus entomophagus</name>
    <dbReference type="NCBI Taxonomy" id="358040"/>
    <lineage>
        <taxon>Eukaryota</taxon>
        <taxon>Metazoa</taxon>
        <taxon>Ecdysozoa</taxon>
        <taxon>Nematoda</taxon>
        <taxon>Chromadorea</taxon>
        <taxon>Rhabditida</taxon>
        <taxon>Rhabditina</taxon>
        <taxon>Diplogasteromorpha</taxon>
        <taxon>Diplogasteroidea</taxon>
        <taxon>Neodiplogasteridae</taxon>
        <taxon>Pristionchus</taxon>
    </lineage>
</organism>
<keyword evidence="2" id="KW-0479">Metal-binding</keyword>
<dbReference type="Pfam" id="PF01363">
    <property type="entry name" value="FYVE"/>
    <property type="match status" value="1"/>
</dbReference>
<evidence type="ECO:0000313" key="9">
    <source>
        <dbReference type="EMBL" id="GMS95762.1"/>
    </source>
</evidence>
<keyword evidence="3 5" id="KW-0863">Zinc-finger</keyword>
<evidence type="ECO:0000256" key="6">
    <source>
        <dbReference type="PROSITE-ProRule" id="PRU00221"/>
    </source>
</evidence>
<dbReference type="InterPro" id="IPR036322">
    <property type="entry name" value="WD40_repeat_dom_sf"/>
</dbReference>
<dbReference type="SMART" id="SM00064">
    <property type="entry name" value="FYVE"/>
    <property type="match status" value="1"/>
</dbReference>
<dbReference type="InterPro" id="IPR000306">
    <property type="entry name" value="Znf_FYVE"/>
</dbReference>
<dbReference type="PANTHER" id="PTHR46108">
    <property type="entry name" value="BLUE CHEESE"/>
    <property type="match status" value="1"/>
</dbReference>
<dbReference type="InterPro" id="IPR013083">
    <property type="entry name" value="Znf_RING/FYVE/PHD"/>
</dbReference>
<dbReference type="PROSITE" id="PS50294">
    <property type="entry name" value="WD_REPEATS_REGION"/>
    <property type="match status" value="1"/>
</dbReference>
<feature type="domain" description="FYVE-type" evidence="8">
    <location>
        <begin position="435"/>
        <end position="495"/>
    </location>
</feature>
<sequence length="500" mass="54587">PDVSFCGVSGVNTNRVFYHALHSLRPPSIHIKGCGSAVGALQENEKGVIQALPQNRLFVGSCSSKYLAWSFPDRSIRIGTIDGDKSSCILELNDTSELTCAAMGDERCLFLGSSDGCVSVWKMDRRGNKLIRCKTLDAHSDAVTCLVVSSSHNMVVSASRDCTAIVWHLSDLSLIRQLPPHPSPVSAIAVNHSTGDIATACGMELLVWSINGDLLSRIGRGEGSPSDSPHIILSIAFSTLNDWDGDNVIVTGGSDGIVSLFSCIVVQNDGSLHRAKLDSKKERNCVTTVHSRLERQRRKLRVGGLSTESNTTSSSVSHSPDPPSSPNSEQIHREGEGSGEGREEGRGEGREECRGEGRVEGRDSLEDHVRILVHRASLTTHTAFSRSDNPLPAPITAILPSKDHKSLFIGDGVGRVWQWTMGEEIGGRSDHWIQDLARQRCTQCQHNFSIADRKHHCRNCGQIFCGKCSRFESHITHMKISRPVRVCQACFVRLKAQNSN</sequence>
<reference evidence="9" key="1">
    <citation type="submission" date="2023-10" db="EMBL/GenBank/DDBJ databases">
        <title>Genome assembly of Pristionchus species.</title>
        <authorList>
            <person name="Yoshida K."/>
            <person name="Sommer R.J."/>
        </authorList>
    </citation>
    <scope>NUCLEOTIDE SEQUENCE</scope>
    <source>
        <strain evidence="9">RS0144</strain>
    </source>
</reference>
<keyword evidence="4" id="KW-0862">Zinc</keyword>
<evidence type="ECO:0000256" key="3">
    <source>
        <dbReference type="ARBA" id="ARBA00022771"/>
    </source>
</evidence>
<dbReference type="InterPro" id="IPR001680">
    <property type="entry name" value="WD40_rpt"/>
</dbReference>
<dbReference type="SUPFAM" id="SSF50978">
    <property type="entry name" value="WD40 repeat-like"/>
    <property type="match status" value="1"/>
</dbReference>
<evidence type="ECO:0000259" key="8">
    <source>
        <dbReference type="PROSITE" id="PS50178"/>
    </source>
</evidence>
<dbReference type="Gene3D" id="2.130.10.10">
    <property type="entry name" value="YVTN repeat-like/Quinoprotein amine dehydrogenase"/>
    <property type="match status" value="1"/>
</dbReference>
<evidence type="ECO:0000256" key="1">
    <source>
        <dbReference type="ARBA" id="ARBA00022574"/>
    </source>
</evidence>
<evidence type="ECO:0000313" key="10">
    <source>
        <dbReference type="Proteomes" id="UP001432027"/>
    </source>
</evidence>
<name>A0AAV5TNK1_9BILA</name>
<dbReference type="GO" id="GO:0008270">
    <property type="term" value="F:zinc ion binding"/>
    <property type="evidence" value="ECO:0007669"/>
    <property type="project" value="UniProtKB-KW"/>
</dbReference>
<feature type="region of interest" description="Disordered" evidence="7">
    <location>
        <begin position="279"/>
        <end position="361"/>
    </location>
</feature>
<proteinExistence type="predicted"/>
<keyword evidence="1 6" id="KW-0853">WD repeat</keyword>
<protein>
    <recommendedName>
        <fullName evidence="8">FYVE-type domain-containing protein</fullName>
    </recommendedName>
</protein>
<dbReference type="Pfam" id="PF00400">
    <property type="entry name" value="WD40"/>
    <property type="match status" value="1"/>
</dbReference>
<dbReference type="AlphaFoldDB" id="A0AAV5TNK1"/>
<comment type="caution">
    <text evidence="9">The sequence shown here is derived from an EMBL/GenBank/DDBJ whole genome shotgun (WGS) entry which is preliminary data.</text>
</comment>
<evidence type="ECO:0000256" key="7">
    <source>
        <dbReference type="SAM" id="MobiDB-lite"/>
    </source>
</evidence>
<dbReference type="InterPro" id="IPR017455">
    <property type="entry name" value="Znf_FYVE-rel"/>
</dbReference>
<evidence type="ECO:0000256" key="5">
    <source>
        <dbReference type="PROSITE-ProRule" id="PRU00091"/>
    </source>
</evidence>
<dbReference type="InterPro" id="IPR015943">
    <property type="entry name" value="WD40/YVTN_repeat-like_dom_sf"/>
</dbReference>
<evidence type="ECO:0000256" key="2">
    <source>
        <dbReference type="ARBA" id="ARBA00022723"/>
    </source>
</evidence>